<dbReference type="RefSeq" id="WP_079722798.1">
    <property type="nucleotide sequence ID" value="NZ_BMCL01000003.1"/>
</dbReference>
<keyword evidence="3" id="KW-1185">Reference proteome</keyword>
<name>A0A1T5J0B0_9GAMM</name>
<accession>A0A1T5J0B0</accession>
<protein>
    <submittedName>
        <fullName evidence="2">Uncharacterized protein</fullName>
    </submittedName>
</protein>
<organism evidence="2 3">
    <name type="scientific">Pseudoxanthomonas indica</name>
    <dbReference type="NCBI Taxonomy" id="428993"/>
    <lineage>
        <taxon>Bacteria</taxon>
        <taxon>Pseudomonadati</taxon>
        <taxon>Pseudomonadota</taxon>
        <taxon>Gammaproteobacteria</taxon>
        <taxon>Lysobacterales</taxon>
        <taxon>Lysobacteraceae</taxon>
        <taxon>Pseudoxanthomonas</taxon>
    </lineage>
</organism>
<dbReference type="Proteomes" id="UP000190341">
    <property type="component" value="Unassembled WGS sequence"/>
</dbReference>
<evidence type="ECO:0000313" key="3">
    <source>
        <dbReference type="Proteomes" id="UP000190341"/>
    </source>
</evidence>
<reference evidence="2 3" key="1">
    <citation type="submission" date="2017-02" db="EMBL/GenBank/DDBJ databases">
        <authorList>
            <person name="Peterson S.W."/>
        </authorList>
    </citation>
    <scope>NUCLEOTIDE SEQUENCE [LARGE SCALE GENOMIC DNA]</scope>
    <source>
        <strain evidence="2 3">P15</strain>
    </source>
</reference>
<dbReference type="AlphaFoldDB" id="A0A1T5J0B0"/>
<sequence length="137" mass="14522">MRVRVAPLGGGYLVYADDDDGHPPAADVNVIETAGIRGKTLIESAIKGPGYLLLDRRSGYHLLQHVGAIHHSHAVRHARSRMPPSLRARIMRSRPAAVPPAAVMLDLHAGVGKPAEGDAGPDEPETPVAIQYATSTT</sequence>
<feature type="region of interest" description="Disordered" evidence="1">
    <location>
        <begin position="112"/>
        <end position="137"/>
    </location>
</feature>
<proteinExistence type="predicted"/>
<gene>
    <name evidence="2" type="ORF">SAMN06296058_0392</name>
</gene>
<dbReference type="EMBL" id="FUZV01000001">
    <property type="protein sequence ID" value="SKC44895.1"/>
    <property type="molecule type" value="Genomic_DNA"/>
</dbReference>
<evidence type="ECO:0000313" key="2">
    <source>
        <dbReference type="EMBL" id="SKC44895.1"/>
    </source>
</evidence>
<evidence type="ECO:0000256" key="1">
    <source>
        <dbReference type="SAM" id="MobiDB-lite"/>
    </source>
</evidence>